<feature type="compositionally biased region" description="Polar residues" evidence="1">
    <location>
        <begin position="1496"/>
        <end position="1512"/>
    </location>
</feature>
<evidence type="ECO:0000259" key="2">
    <source>
        <dbReference type="Pfam" id="PF10419"/>
    </source>
</evidence>
<dbReference type="GO" id="GO:0000127">
    <property type="term" value="C:transcription factor TFIIIC complex"/>
    <property type="evidence" value="ECO:0007669"/>
    <property type="project" value="TreeGrafter"/>
</dbReference>
<feature type="compositionally biased region" description="Polar residues" evidence="1">
    <location>
        <begin position="1554"/>
        <end position="1569"/>
    </location>
</feature>
<dbReference type="FunFam" id="2.60.40.4370:FF:000003">
    <property type="entry name" value="General transcription factor 3C polypeptide, putative"/>
    <property type="match status" value="1"/>
</dbReference>
<gene>
    <name evidence="3" type="ORF">X975_00633</name>
</gene>
<feature type="region of interest" description="Disordered" evidence="1">
    <location>
        <begin position="1548"/>
        <end position="1569"/>
    </location>
</feature>
<dbReference type="InterPro" id="IPR042771">
    <property type="entry name" value="GTF3C6-like"/>
</dbReference>
<feature type="region of interest" description="Disordered" evidence="1">
    <location>
        <begin position="1586"/>
        <end position="1618"/>
    </location>
</feature>
<reference evidence="3 4" key="1">
    <citation type="submission" date="2013-11" db="EMBL/GenBank/DDBJ databases">
        <title>Genome sequencing of Stegodyphus mimosarum.</title>
        <authorList>
            <person name="Bechsgaard J."/>
        </authorList>
    </citation>
    <scope>NUCLEOTIDE SEQUENCE [LARGE SCALE GENOMIC DNA]</scope>
</reference>
<feature type="region of interest" description="Disordered" evidence="1">
    <location>
        <begin position="2136"/>
        <end position="2170"/>
    </location>
</feature>
<feature type="region of interest" description="Disordered" evidence="1">
    <location>
        <begin position="1043"/>
        <end position="1073"/>
    </location>
</feature>
<proteinExistence type="predicted"/>
<feature type="compositionally biased region" description="Polar residues" evidence="1">
    <location>
        <begin position="1046"/>
        <end position="1068"/>
    </location>
</feature>
<dbReference type="OMA" id="DICESSE"/>
<dbReference type="EMBL" id="KK119934">
    <property type="protein sequence ID" value="KFM77097.1"/>
    <property type="molecule type" value="Genomic_DNA"/>
</dbReference>
<evidence type="ECO:0000313" key="4">
    <source>
        <dbReference type="Proteomes" id="UP000054359"/>
    </source>
</evidence>
<feature type="compositionally biased region" description="Polar residues" evidence="1">
    <location>
        <begin position="891"/>
        <end position="905"/>
    </location>
</feature>
<organism evidence="3 4">
    <name type="scientific">Stegodyphus mimosarum</name>
    <name type="common">African social velvet spider</name>
    <dbReference type="NCBI Taxonomy" id="407821"/>
    <lineage>
        <taxon>Eukaryota</taxon>
        <taxon>Metazoa</taxon>
        <taxon>Ecdysozoa</taxon>
        <taxon>Arthropoda</taxon>
        <taxon>Chelicerata</taxon>
        <taxon>Arachnida</taxon>
        <taxon>Araneae</taxon>
        <taxon>Araneomorphae</taxon>
        <taxon>Entelegynae</taxon>
        <taxon>Eresoidea</taxon>
        <taxon>Eresidae</taxon>
        <taxon>Stegodyphus</taxon>
    </lineage>
</organism>
<feature type="compositionally biased region" description="Low complexity" evidence="1">
    <location>
        <begin position="1632"/>
        <end position="1643"/>
    </location>
</feature>
<feature type="region of interest" description="Disordered" evidence="1">
    <location>
        <begin position="309"/>
        <end position="330"/>
    </location>
</feature>
<dbReference type="Proteomes" id="UP000054359">
    <property type="component" value="Unassembled WGS sequence"/>
</dbReference>
<feature type="compositionally biased region" description="Polar residues" evidence="1">
    <location>
        <begin position="609"/>
        <end position="630"/>
    </location>
</feature>
<feature type="region of interest" description="Disordered" evidence="1">
    <location>
        <begin position="2219"/>
        <end position="2248"/>
    </location>
</feature>
<accession>A0A087UIA8</accession>
<dbReference type="InterPro" id="IPR019481">
    <property type="entry name" value="TFIIIC_triple_barrel"/>
</dbReference>
<evidence type="ECO:0000313" key="3">
    <source>
        <dbReference type="EMBL" id="KFM77097.1"/>
    </source>
</evidence>
<dbReference type="OrthoDB" id="6437965at2759"/>
<sequence length="2248" mass="245827">MDSKMDDSDSEYETEEAVVLVELNGIIDSNFLHQEQNPCKILGIETDEPILQLGHYIFSGEYEDTMGTVVVYEPVQVERNEGEVDTDFQFLCKTDKKLSMKRVFLQEKKTLRTNEPTPVELTNAPMESSVIAAEHHQKLTSLKHPDTMTQAIKENFSSLQNDIRSVCVPSSECSTEPQNFHSMDLDVVANSEIASKNKQMLEKQSIQENSESDSNITALITEMVDTISSNDNLERLEDENSDMNCSKVELAKNNIVNETESSELVKNVSPEKEKGKGKISKKRKYTEINSDIINSEVKKTVRMIMKKVTSSKNGNSTDKRKKKVSKASFTHKNGGKYLSEKIKGTDISNKSDVSVFQEGKLPSKSVAVSSNDFTSTVSFQKSTNLNKYHSVGKPRSPKKLSDNKTVDLINEVSSNSDDGGNSFNIIGEQVNQKPVLNTDSEDNVNQLVQSSTDKVVEHVPCVNNEVILEERYEKCTSSADTKYSTDSVDVLNPCQSSELKQIKNEKNKASSSFLKKRKNHNTNQALTGKVTLCEVSQSATDYDPDGKDLQECETHEQSHSILESCDSISHTVADPCASSTESEVFEKSKMVGGNKTENTNAAKVSSCEVTQSNNSEKMSPKNTENTNECEASVKDSSLDNGAENFYQSARELRMQHVKFEGSLVEVSQSDKECETQKFKGSIKGIKESRQKRMVCSQSSDSSFTFSRETNIDPCVSSCDIKKHSLNEEEISGSSSENENLSTSCEVSQSDKIENLLTENENKREFNECSQSVNSIASASNNVASETEYFHTNISPHSKVIASTKESASKDTSCEVSQSFKSDSLDSSPLKQENLKFAGNSSECEVFAKNDHSESSDARNNSADNSYISSENIFSDSVCVNANNMPNPCEVSQSSSCENDLTSKTGKSSDDKISTNECEVFQSKRSIHDSNMSSEGKKIQKRPLCEVSQSIASEKRINKGKNSGVSHLKAREKASRELGNNCEVSQSLSSEQRLFETNDHNITASKIDMASTSHSSNEYEKEIECESSDDISDDIWNDKHRNKDLTSEVSQSDRSQFRDNSLPHSSKLISTDVGDSSECEVYGQRSLDASLEQHSSQVKGSVREICGSSEDVESFQGTHTSFNLKSECKSSTHEISQSIKYDKSRLNTFSLDKENSTNECDMSGQDGSNTTSEVARDICESSEDVHVSNPIVSFPDECTSSIRDTRVLTNESDHLLKVCDSLSNAETTLLMNETENCNISQSESQTINDDSASVGENNNLSLDSSNVALASVNVSSSVDSLSSSCIDSIYSSSVLSNSSQNYISVSSLNSEVTQSCTKDSSQKQEENTGALNNENLSASLIASETNDEVSRPIEFNGVQSSDDLELTHLTLLNDRVNVLESSSALNECKSLSVDEPGTSSSTAHSFQDDFSGLELVESSTATYPLAQKKETNLAENTNSITEDVKDVHRHIEALRCTSNASSENDDQKQKLNILGISESQSSGQLILRDNLDHSDVGQLSEQQPVPSKMVSSSRAEKQLPGSRPSLLEVIVSSASDFRNSLIHEGNNFVRKKSQHSSPGQAVESSSSNVEATDGYLESFNEAIGYSNELDNQDDKRSFQAGTGPLKDQVNEYPDSEVSGSFEQIHRDSILDEQNNSQHQVSQSSEIVNTHSSTSKVHILPSDITESSQRDFVQSSTSISSVSGCVTLKDSSLNSEQVSSAEESILTSNLDISEVCESSSAQDVLMSDNRNTSVASNSENLGNVTESSTGILKYPANYKTVSQVENAESEVSSSPCDTHYSALDVMSSVDGSGQCSVVEGNIVIQGKLCRESNRPNDLSHDTTVVDNVEASCSNITSNSNSIQCLPCGSSYAKKNEITELHEDRLSSFNVIGSSNEAKGLIQGTSSASVTELDQSEDRIQLHSSQNEGDLSSSDVIFEANVANSPLNEVEIVADVYECDESSASCEMQNNSSLCEVTESHAVTMDDLLESSPGENKVSCSVSEISLNNQTFYKNYGFNENEFCQLSSHEAIAKSPDNCESSYEVNICDNVLAMRSISHSASENEELSMYSHGADFENDSVQSSSFEAPFSVSEQIKVISSPTFTDANCFEVQAPLTSNSFMTLPSETQFLAPDQCDMSLNKFTSSSSSSLCTSAEVTQSSPEDSALNYSTCKDRQSSPSTSSSRNIIHETDGSQLGVLETEDNLYLDNNCTSNNSSHLHTNEDEDYWSQETHLDCTEEIISDESHSDVGNLADSTEDGTDMASSDCNAKL</sequence>
<evidence type="ECO:0000256" key="1">
    <source>
        <dbReference type="SAM" id="MobiDB-lite"/>
    </source>
</evidence>
<dbReference type="PANTHER" id="PTHR21860">
    <property type="entry name" value="TRANSCRIPTION INITIATION FACTOR IIIC TFIIIC , POLYPEPTIDE 6-RELATED"/>
    <property type="match status" value="1"/>
</dbReference>
<feature type="compositionally biased region" description="Polar residues" evidence="1">
    <location>
        <begin position="2239"/>
        <end position="2248"/>
    </location>
</feature>
<feature type="compositionally biased region" description="Polar residues" evidence="1">
    <location>
        <begin position="2136"/>
        <end position="2148"/>
    </location>
</feature>
<dbReference type="Pfam" id="PF10419">
    <property type="entry name" value="TFIIIC_sub6"/>
    <property type="match status" value="1"/>
</dbReference>
<feature type="region of interest" description="Disordered" evidence="1">
    <location>
        <begin position="891"/>
        <end position="912"/>
    </location>
</feature>
<feature type="region of interest" description="Disordered" evidence="1">
    <location>
        <begin position="609"/>
        <end position="634"/>
    </location>
</feature>
<dbReference type="PANTHER" id="PTHR21860:SF2">
    <property type="entry name" value="GENERAL TRANSCRIPTION FACTOR 3C POLYPEPTIDE 6"/>
    <property type="match status" value="1"/>
</dbReference>
<feature type="region of interest" description="Disordered" evidence="1">
    <location>
        <begin position="1496"/>
        <end position="1521"/>
    </location>
</feature>
<name>A0A087UIA8_STEMI</name>
<feature type="domain" description="Transcription factor TFIIIC triple barrel" evidence="2">
    <location>
        <begin position="13"/>
        <end position="106"/>
    </location>
</feature>
<feature type="region of interest" description="Disordered" evidence="1">
    <location>
        <begin position="1632"/>
        <end position="1652"/>
    </location>
</feature>
<keyword evidence="4" id="KW-1185">Reference proteome</keyword>
<feature type="non-terminal residue" evidence="3">
    <location>
        <position position="2248"/>
    </location>
</feature>
<dbReference type="GO" id="GO:0006383">
    <property type="term" value="P:transcription by RNA polymerase III"/>
    <property type="evidence" value="ECO:0007669"/>
    <property type="project" value="InterPro"/>
</dbReference>
<dbReference type="Gene3D" id="2.60.40.4370">
    <property type="match status" value="1"/>
</dbReference>
<protein>
    <submittedName>
        <fullName evidence="3">General transcription factor 3C polypeptide 6</fullName>
    </submittedName>
</protein>